<dbReference type="AlphaFoldDB" id="A0A7W3JN01"/>
<dbReference type="Proteomes" id="UP000526083">
    <property type="component" value="Unassembled WGS sequence"/>
</dbReference>
<dbReference type="EMBL" id="JACGWY010000001">
    <property type="protein sequence ID" value="MBA8815828.1"/>
    <property type="molecule type" value="Genomic_DNA"/>
</dbReference>
<proteinExistence type="predicted"/>
<evidence type="ECO:0000256" key="2">
    <source>
        <dbReference type="SAM" id="Phobius"/>
    </source>
</evidence>
<evidence type="ECO:0000256" key="1">
    <source>
        <dbReference type="SAM" id="MobiDB-lite"/>
    </source>
</evidence>
<evidence type="ECO:0000313" key="3">
    <source>
        <dbReference type="EMBL" id="MBA8815828.1"/>
    </source>
</evidence>
<name>A0A7W3JN01_9MICO</name>
<dbReference type="RefSeq" id="WP_167048923.1">
    <property type="nucleotide sequence ID" value="NZ_JAAOZB010000002.1"/>
</dbReference>
<keyword evidence="2" id="KW-1133">Transmembrane helix</keyword>
<protein>
    <submittedName>
        <fullName evidence="3">Flagellar biosynthesis/type III secretory pathway M-ring protein FliF/YscJ</fullName>
    </submittedName>
</protein>
<keyword evidence="3" id="KW-0966">Cell projection</keyword>
<keyword evidence="4" id="KW-1185">Reference proteome</keyword>
<sequence>MPFAVAAVLAAATPSPSSTLDPDLVTPGPWGFAAIAFVAIAVMLLVWDMLRRIRRARYRFEVGEDLDAEQAEAEAQEKADSHNDSAAAERTEVDDTDGSKPGSD</sequence>
<keyword evidence="2" id="KW-0812">Transmembrane</keyword>
<accession>A0A7W3JN01</accession>
<gene>
    <name evidence="3" type="ORF">FHX48_000880</name>
</gene>
<keyword evidence="3" id="KW-0282">Flagellum</keyword>
<feature type="transmembrane region" description="Helical" evidence="2">
    <location>
        <begin position="29"/>
        <end position="50"/>
    </location>
</feature>
<keyword evidence="3" id="KW-0969">Cilium</keyword>
<evidence type="ECO:0000313" key="4">
    <source>
        <dbReference type="Proteomes" id="UP000526083"/>
    </source>
</evidence>
<feature type="compositionally biased region" description="Basic and acidic residues" evidence="1">
    <location>
        <begin position="75"/>
        <end position="93"/>
    </location>
</feature>
<reference evidence="3 4" key="1">
    <citation type="submission" date="2020-07" db="EMBL/GenBank/DDBJ databases">
        <title>Sequencing the genomes of 1000 actinobacteria strains.</title>
        <authorList>
            <person name="Klenk H.-P."/>
        </authorList>
    </citation>
    <scope>NUCLEOTIDE SEQUENCE [LARGE SCALE GENOMIC DNA]</scope>
    <source>
        <strain evidence="3 4">DSM 27576</strain>
    </source>
</reference>
<keyword evidence="2" id="KW-0472">Membrane</keyword>
<feature type="region of interest" description="Disordered" evidence="1">
    <location>
        <begin position="69"/>
        <end position="104"/>
    </location>
</feature>
<comment type="caution">
    <text evidence="3">The sequence shown here is derived from an EMBL/GenBank/DDBJ whole genome shotgun (WGS) entry which is preliminary data.</text>
</comment>
<organism evidence="3 4">
    <name type="scientific">Microbacterium halimionae</name>
    <dbReference type="NCBI Taxonomy" id="1526413"/>
    <lineage>
        <taxon>Bacteria</taxon>
        <taxon>Bacillati</taxon>
        <taxon>Actinomycetota</taxon>
        <taxon>Actinomycetes</taxon>
        <taxon>Micrococcales</taxon>
        <taxon>Microbacteriaceae</taxon>
        <taxon>Microbacterium</taxon>
    </lineage>
</organism>